<name>S7WAE8_SPRLO</name>
<reference evidence="2" key="1">
    <citation type="journal article" date="2013" name="PLoS Genet.">
        <title>The genome of Spraguea lophii and the basis of host-microsporidian interactions.</title>
        <authorList>
            <person name="Campbell S.E."/>
            <person name="Williams T.A."/>
            <person name="Yousuf A."/>
            <person name="Soanes D.M."/>
            <person name="Paszkiewicz K.H."/>
            <person name="Williams B.A.P."/>
        </authorList>
    </citation>
    <scope>NUCLEOTIDE SEQUENCE [LARGE SCALE GENOMIC DNA]</scope>
    <source>
        <strain evidence="2">42_110</strain>
    </source>
</reference>
<protein>
    <submittedName>
        <fullName evidence="1">Uncharacterized protein</fullName>
    </submittedName>
</protein>
<organism evidence="1 2">
    <name type="scientific">Spraguea lophii (strain 42_110)</name>
    <name type="common">Microsporidian parasite</name>
    <dbReference type="NCBI Taxonomy" id="1358809"/>
    <lineage>
        <taxon>Eukaryota</taxon>
        <taxon>Fungi</taxon>
        <taxon>Fungi incertae sedis</taxon>
        <taxon>Microsporidia</taxon>
        <taxon>Spragueidae</taxon>
        <taxon>Spraguea</taxon>
    </lineage>
</organism>
<keyword evidence="2" id="KW-1185">Reference proteome</keyword>
<dbReference type="VEuPathDB" id="MicrosporidiaDB:SLOPH_2219"/>
<sequence>MDFIYKKYSLYTSLSLPKISSTIKKKLSILNTIKNIKNENIDIFLDKLQREDMDSFKNELVDSILKNLKLENMNKLILIYTILLKEYDNFEDIFAKQFKKYLMERNVNYFVLYVEILIIKSVVKEEKVDIIDKIMSKSTNEFKVELMEELSKNCMLIKEIENTIGKSNDKEYVVYLKNLKSLFLKLKEICLVYANSIKDDTTLEYQEKLNIVKERVRNVKSDEKGYVEVEDVYKKKFIPTNVRIEVNEKNVKQTIVDTLNFLVEEEKIGENACKSKRFGKNTIEGKFKTFRKNEDKKQNILRKNILNKETIIKIDKLSNGIRKIPNINIILKEIVDITNIYALSRLLNNLKSIKIDIKSILNDIKNENVIIIYTELYKYGSVTQKELLKLFYFLVDKMDILKINIILESVGTYIKEIQEKVEHIIDCIQETINKHIDLHDKGLESQKKFDEKIEYLTDKIIMLRNTLYKINDKNCTSKNFSVIIKRLFLLIAEEKTDLIFKKYKKLFDLLLNNKPIIILYILQLTDTDIDLYFKLIYNLRIEDVISKILFKCIIISLKMEENHKAYLYSRLYSQILFNNYTEKRTATPFSLINERIISIIINLDDVNHHCKI</sequence>
<comment type="caution">
    <text evidence="1">The sequence shown here is derived from an EMBL/GenBank/DDBJ whole genome shotgun (WGS) entry which is preliminary data.</text>
</comment>
<dbReference type="Proteomes" id="UP000014978">
    <property type="component" value="Unassembled WGS sequence"/>
</dbReference>
<feature type="non-terminal residue" evidence="1">
    <location>
        <position position="612"/>
    </location>
</feature>
<accession>S7WAE8</accession>
<dbReference type="EMBL" id="ATCN01000086">
    <property type="protein sequence ID" value="EPR79866.1"/>
    <property type="molecule type" value="Genomic_DNA"/>
</dbReference>
<dbReference type="InParanoid" id="S7WAE8"/>
<evidence type="ECO:0000313" key="2">
    <source>
        <dbReference type="Proteomes" id="UP000014978"/>
    </source>
</evidence>
<evidence type="ECO:0000313" key="1">
    <source>
        <dbReference type="EMBL" id="EPR79866.1"/>
    </source>
</evidence>
<dbReference type="AlphaFoldDB" id="S7WAE8"/>
<dbReference type="HOGENOM" id="CLU_446628_0_0_1"/>
<gene>
    <name evidence="1" type="ORF">SLOPH_2219</name>
</gene>
<proteinExistence type="predicted"/>